<feature type="transmembrane region" description="Helical" evidence="19">
    <location>
        <begin position="227"/>
        <end position="246"/>
    </location>
</feature>
<evidence type="ECO:0000256" key="3">
    <source>
        <dbReference type="ARBA" id="ARBA00007012"/>
    </source>
</evidence>
<evidence type="ECO:0000256" key="8">
    <source>
        <dbReference type="ARBA" id="ARBA00022692"/>
    </source>
</evidence>
<dbReference type="EMBL" id="PP863288">
    <property type="protein sequence ID" value="XCH32435.1"/>
    <property type="molecule type" value="Genomic_DNA"/>
</dbReference>
<keyword evidence="10" id="KW-1278">Translocase</keyword>
<dbReference type="PANTHER" id="PTHR46552">
    <property type="entry name" value="NADH-UBIQUINONE OXIDOREDUCTASE CHAIN 2"/>
    <property type="match status" value="1"/>
</dbReference>
<feature type="domain" description="NADH:quinone oxidoreductase/Mrp antiporter transmembrane" evidence="20">
    <location>
        <begin position="87"/>
        <end position="273"/>
    </location>
</feature>
<comment type="subcellular location">
    <subcellularLocation>
        <location evidence="2">Mitochondrion inner membrane</location>
        <topology evidence="2">Multi-pass membrane protein</topology>
    </subcellularLocation>
</comment>
<evidence type="ECO:0000313" key="21">
    <source>
        <dbReference type="EMBL" id="XCH32435.1"/>
    </source>
</evidence>
<keyword evidence="11" id="KW-0249">Electron transport</keyword>
<evidence type="ECO:0000256" key="5">
    <source>
        <dbReference type="ARBA" id="ARBA00021008"/>
    </source>
</evidence>
<evidence type="ECO:0000256" key="17">
    <source>
        <dbReference type="ARBA" id="ARBA00031028"/>
    </source>
</evidence>
<keyword evidence="16 19" id="KW-0472">Membrane</keyword>
<dbReference type="InterPro" id="IPR050175">
    <property type="entry name" value="Complex_I_Subunit_2"/>
</dbReference>
<proteinExistence type="inferred from homology"/>
<comment type="catalytic activity">
    <reaction evidence="18">
        <text>a ubiquinone + NADH + 5 H(+)(in) = a ubiquinol + NAD(+) + 4 H(+)(out)</text>
        <dbReference type="Rhea" id="RHEA:29091"/>
        <dbReference type="Rhea" id="RHEA-COMP:9565"/>
        <dbReference type="Rhea" id="RHEA-COMP:9566"/>
        <dbReference type="ChEBI" id="CHEBI:15378"/>
        <dbReference type="ChEBI" id="CHEBI:16389"/>
        <dbReference type="ChEBI" id="CHEBI:17976"/>
        <dbReference type="ChEBI" id="CHEBI:57540"/>
        <dbReference type="ChEBI" id="CHEBI:57945"/>
        <dbReference type="EC" id="7.1.1.2"/>
    </reaction>
</comment>
<evidence type="ECO:0000256" key="11">
    <source>
        <dbReference type="ARBA" id="ARBA00022982"/>
    </source>
</evidence>
<keyword evidence="6" id="KW-0813">Transport</keyword>
<evidence type="ECO:0000256" key="1">
    <source>
        <dbReference type="ARBA" id="ARBA00003257"/>
    </source>
</evidence>
<keyword evidence="14" id="KW-0830">Ubiquinone</keyword>
<dbReference type="GO" id="GO:0008137">
    <property type="term" value="F:NADH dehydrogenase (ubiquinone) activity"/>
    <property type="evidence" value="ECO:0007669"/>
    <property type="project" value="UniProtKB-EC"/>
</dbReference>
<evidence type="ECO:0000256" key="15">
    <source>
        <dbReference type="ARBA" id="ARBA00023128"/>
    </source>
</evidence>
<gene>
    <name evidence="21" type="primary">ND2</name>
</gene>
<protein>
    <recommendedName>
        <fullName evidence="5">NADH-ubiquinone oxidoreductase chain 2</fullName>
        <ecNumber evidence="4">7.1.1.2</ecNumber>
    </recommendedName>
    <alternativeName>
        <fullName evidence="17">NADH dehydrogenase subunit 2</fullName>
    </alternativeName>
</protein>
<reference evidence="21" key="1">
    <citation type="submission" date="2024-06" db="EMBL/GenBank/DDBJ databases">
        <title>Mitogenome and description of a second new species of China of Metaurus Stal.</title>
        <authorList>
            <person name="Zheng Y.L."/>
        </authorList>
    </citation>
    <scope>NUCLEOTIDE SEQUENCE</scope>
</reference>
<comment type="similarity">
    <text evidence="3">Belongs to the complex I subunit 2 family.</text>
</comment>
<name>A0AAU8G7W5_9HEMI</name>
<dbReference type="PANTHER" id="PTHR46552:SF1">
    <property type="entry name" value="NADH-UBIQUINONE OXIDOREDUCTASE CHAIN 2"/>
    <property type="match status" value="1"/>
</dbReference>
<dbReference type="InterPro" id="IPR001750">
    <property type="entry name" value="ND/Mrp_TM"/>
</dbReference>
<evidence type="ECO:0000256" key="12">
    <source>
        <dbReference type="ARBA" id="ARBA00022989"/>
    </source>
</evidence>
<sequence length="321" mass="36597">MKLNSSNILFTTMMMTTTIMTMSSNNIMFLWMTMEMNMIVFMPIITKSKSMKDYSMKYLIIQSTSSALMLMSVLINLIIECPINDSIMLMTSMLMKLGMMPFHLWMPSLMQSSSWITCMLMMTTQKIIPIVISLQLSCMKMMILPMMLSMILAPISMLKQTSTKKIMAYSSISNTPMMLISAMSSKSHLMMFTLSYSIITISMMMTMKKINLNFINQMNQMNKINKLMMIINVLSMSGMPPMLGFFPKWLIIQTSMNMSMMITISIIISSIISTFKYMSMITPMMTSNSTKIQSIKTAMNEELMTATNLIGIPLMTILKLS</sequence>
<dbReference type="GO" id="GO:0005743">
    <property type="term" value="C:mitochondrial inner membrane"/>
    <property type="evidence" value="ECO:0007669"/>
    <property type="project" value="UniProtKB-SubCell"/>
</dbReference>
<comment type="function">
    <text evidence="1">Core subunit of the mitochondrial membrane respiratory chain NADH dehydrogenase (Complex I) that is believed to belong to the minimal assembly required for catalysis. Complex I functions in the transfer of electrons from NADH to the respiratory chain. The immediate electron acceptor for the enzyme is believed to be ubiquinone.</text>
</comment>
<keyword evidence="8 19" id="KW-0812">Transmembrane</keyword>
<evidence type="ECO:0000256" key="6">
    <source>
        <dbReference type="ARBA" id="ARBA00022448"/>
    </source>
</evidence>
<keyword evidence="12 19" id="KW-1133">Transmembrane helix</keyword>
<dbReference type="GO" id="GO:0006120">
    <property type="term" value="P:mitochondrial electron transport, NADH to ubiquinone"/>
    <property type="evidence" value="ECO:0007669"/>
    <property type="project" value="TreeGrafter"/>
</dbReference>
<evidence type="ECO:0000256" key="7">
    <source>
        <dbReference type="ARBA" id="ARBA00022660"/>
    </source>
</evidence>
<keyword evidence="9" id="KW-0999">Mitochondrion inner membrane</keyword>
<dbReference type="AlphaFoldDB" id="A0AAU8G7W5"/>
<evidence type="ECO:0000256" key="14">
    <source>
        <dbReference type="ARBA" id="ARBA00023075"/>
    </source>
</evidence>
<dbReference type="EC" id="7.1.1.2" evidence="4"/>
<evidence type="ECO:0000259" key="20">
    <source>
        <dbReference type="Pfam" id="PF00361"/>
    </source>
</evidence>
<keyword evidence="15 21" id="KW-0496">Mitochondrion</keyword>
<keyword evidence="7" id="KW-0679">Respiratory chain</keyword>
<evidence type="ECO:0000256" key="16">
    <source>
        <dbReference type="ARBA" id="ARBA00023136"/>
    </source>
</evidence>
<feature type="transmembrane region" description="Helical" evidence="19">
    <location>
        <begin position="187"/>
        <end position="206"/>
    </location>
</feature>
<evidence type="ECO:0000256" key="10">
    <source>
        <dbReference type="ARBA" id="ARBA00022967"/>
    </source>
</evidence>
<feature type="transmembrane region" description="Helical" evidence="19">
    <location>
        <begin position="127"/>
        <end position="155"/>
    </location>
</feature>
<evidence type="ECO:0000256" key="9">
    <source>
        <dbReference type="ARBA" id="ARBA00022792"/>
    </source>
</evidence>
<dbReference type="Pfam" id="PF00361">
    <property type="entry name" value="Proton_antipo_M"/>
    <property type="match status" value="1"/>
</dbReference>
<organism evidence="21">
    <name type="scientific">Metaurus sp. 1 YLZ-2024a</name>
    <dbReference type="NCBI Taxonomy" id="3230283"/>
    <lineage>
        <taxon>Eukaryota</taxon>
        <taxon>Metazoa</taxon>
        <taxon>Ecdysozoa</taxon>
        <taxon>Arthropoda</taxon>
        <taxon>Hexapoda</taxon>
        <taxon>Insecta</taxon>
        <taxon>Pterygota</taxon>
        <taxon>Neoptera</taxon>
        <taxon>Paraneoptera</taxon>
        <taxon>Hemiptera</taxon>
        <taxon>Auchenorrhyncha</taxon>
        <taxon>Fulgoroidea</taxon>
        <taxon>Dictyopharidae</taxon>
        <taxon>Metaurus</taxon>
    </lineage>
</organism>
<keyword evidence="13" id="KW-0520">NAD</keyword>
<accession>A0AAU8G7W5</accession>
<evidence type="ECO:0000256" key="2">
    <source>
        <dbReference type="ARBA" id="ARBA00004448"/>
    </source>
</evidence>
<evidence type="ECO:0000256" key="18">
    <source>
        <dbReference type="ARBA" id="ARBA00049551"/>
    </source>
</evidence>
<feature type="transmembrane region" description="Helical" evidence="19">
    <location>
        <begin position="258"/>
        <end position="278"/>
    </location>
</feature>
<evidence type="ECO:0000256" key="13">
    <source>
        <dbReference type="ARBA" id="ARBA00023027"/>
    </source>
</evidence>
<geneLocation type="mitochondrion" evidence="21"/>
<evidence type="ECO:0000256" key="4">
    <source>
        <dbReference type="ARBA" id="ARBA00012944"/>
    </source>
</evidence>
<evidence type="ECO:0000256" key="19">
    <source>
        <dbReference type="SAM" id="Phobius"/>
    </source>
</evidence>